<gene>
    <name evidence="2" type="ORF">Cflav_PD6011</name>
</gene>
<dbReference type="OrthoDB" id="1860at2"/>
<dbReference type="InterPro" id="IPR011047">
    <property type="entry name" value="Quinoprotein_ADH-like_sf"/>
</dbReference>
<dbReference type="SMART" id="SM00564">
    <property type="entry name" value="PQQ"/>
    <property type="match status" value="5"/>
</dbReference>
<dbReference type="InterPro" id="IPR015943">
    <property type="entry name" value="WD40/YVTN_repeat-like_dom_sf"/>
</dbReference>
<dbReference type="PANTHER" id="PTHR34512">
    <property type="entry name" value="CELL SURFACE PROTEIN"/>
    <property type="match status" value="1"/>
</dbReference>
<comment type="caution">
    <text evidence="2">The sequence shown here is derived from an EMBL/GenBank/DDBJ whole genome shotgun (WGS) entry which is preliminary data.</text>
</comment>
<dbReference type="EMBL" id="ABOX02000001">
    <property type="protein sequence ID" value="EEF63376.1"/>
    <property type="molecule type" value="Genomic_DNA"/>
</dbReference>
<evidence type="ECO:0000313" key="3">
    <source>
        <dbReference type="Proteomes" id="UP000003688"/>
    </source>
</evidence>
<dbReference type="Gene3D" id="2.40.10.480">
    <property type="match status" value="1"/>
</dbReference>
<dbReference type="PANTHER" id="PTHR34512:SF30">
    <property type="entry name" value="OUTER MEMBRANE PROTEIN ASSEMBLY FACTOR BAMB"/>
    <property type="match status" value="1"/>
</dbReference>
<feature type="domain" description="Pyrrolo-quinoline quinone repeat" evidence="1">
    <location>
        <begin position="135"/>
        <end position="234"/>
    </location>
</feature>
<accession>B9XA35</accession>
<evidence type="ECO:0000259" key="1">
    <source>
        <dbReference type="Pfam" id="PF13360"/>
    </source>
</evidence>
<dbReference type="AlphaFoldDB" id="B9XA35"/>
<keyword evidence="3" id="KW-1185">Reference proteome</keyword>
<dbReference type="Proteomes" id="UP000003688">
    <property type="component" value="Unassembled WGS sequence"/>
</dbReference>
<evidence type="ECO:0000313" key="2">
    <source>
        <dbReference type="EMBL" id="EEF63376.1"/>
    </source>
</evidence>
<dbReference type="Gene3D" id="2.130.10.10">
    <property type="entry name" value="YVTN repeat-like/Quinoprotein amine dehydrogenase"/>
    <property type="match status" value="2"/>
</dbReference>
<dbReference type="RefSeq" id="WP_007412683.1">
    <property type="nucleotide sequence ID" value="NZ_ABOX02000001.1"/>
</dbReference>
<name>B9XA35_PEDPL</name>
<sequence length="403" mass="43304">MNCHQKWQFNRGGVAVSSPAVAPDGTIYCISWSGTPNFTPLTNTLYALTSAGTEKWHVSGPLESGLPPYQIALGRGGTIYTDYGPRVMVARRPEDGQTKWSFETSSTVGCGMVTSFAIGPDDTLYFGASGGCSHQEFFALTPQGKLKWRTDLNSDCGPPAIGQDGTVYVGVKNGYQKFFALNQINGATLWTFQTTNNTISINDSPVIDKNNIIYAGASDGYPYALTNGSNVKWQFKAGASIDSAAVAGADGSIYFGAGINIFALNPSGTQQWRFPLTNSVMASSPLLSAAGVLYFVTESGLTALQVESGPAYSPWPMMGRDLRRGCRTTAFQGTAPVFDFYRPVTNGFELTVLGELTRSYSIFGSTNLQNWSSLTNMSSANGTIYFSDQNTGLSNRFYKVSSP</sequence>
<reference evidence="2 3" key="1">
    <citation type="journal article" date="2011" name="J. Bacteriol.">
        <title>Genome sequence of 'Pedosphaera parvula' Ellin514, an aerobic Verrucomicrobial isolate from pasture soil.</title>
        <authorList>
            <person name="Kant R."/>
            <person name="van Passel M.W."/>
            <person name="Sangwan P."/>
            <person name="Palva A."/>
            <person name="Lucas S."/>
            <person name="Copeland A."/>
            <person name="Lapidus A."/>
            <person name="Glavina Del Rio T."/>
            <person name="Dalin E."/>
            <person name="Tice H."/>
            <person name="Bruce D."/>
            <person name="Goodwin L."/>
            <person name="Pitluck S."/>
            <person name="Chertkov O."/>
            <person name="Larimer F.W."/>
            <person name="Land M.L."/>
            <person name="Hauser L."/>
            <person name="Brettin T.S."/>
            <person name="Detter J.C."/>
            <person name="Han S."/>
            <person name="de Vos W.M."/>
            <person name="Janssen P.H."/>
            <person name="Smidt H."/>
        </authorList>
    </citation>
    <scope>NUCLEOTIDE SEQUENCE [LARGE SCALE GENOMIC DNA]</scope>
    <source>
        <strain evidence="2 3">Ellin514</strain>
    </source>
</reference>
<dbReference type="Pfam" id="PF13360">
    <property type="entry name" value="PQQ_2"/>
    <property type="match status" value="1"/>
</dbReference>
<proteinExistence type="predicted"/>
<dbReference type="STRING" id="320771.Cflav_PD6011"/>
<dbReference type="InterPro" id="IPR018391">
    <property type="entry name" value="PQQ_b-propeller_rpt"/>
</dbReference>
<protein>
    <submittedName>
        <fullName evidence="2">Pyrrolo-quinoline quinone</fullName>
    </submittedName>
</protein>
<dbReference type="SUPFAM" id="SSF50998">
    <property type="entry name" value="Quinoprotein alcohol dehydrogenase-like"/>
    <property type="match status" value="1"/>
</dbReference>
<organism evidence="2 3">
    <name type="scientific">Pedosphaera parvula (strain Ellin514)</name>
    <dbReference type="NCBI Taxonomy" id="320771"/>
    <lineage>
        <taxon>Bacteria</taxon>
        <taxon>Pseudomonadati</taxon>
        <taxon>Verrucomicrobiota</taxon>
        <taxon>Pedosphaerae</taxon>
        <taxon>Pedosphaerales</taxon>
        <taxon>Pedosphaeraceae</taxon>
        <taxon>Pedosphaera</taxon>
    </lineage>
</organism>
<dbReference type="InterPro" id="IPR002372">
    <property type="entry name" value="PQQ_rpt_dom"/>
</dbReference>